<evidence type="ECO:0000259" key="1">
    <source>
        <dbReference type="Pfam" id="PF00534"/>
    </source>
</evidence>
<dbReference type="AlphaFoldDB" id="A0A6M8HRL7"/>
<protein>
    <submittedName>
        <fullName evidence="3">Glycosyltransferase</fullName>
    </submittedName>
</protein>
<keyword evidence="3" id="KW-0808">Transferase</keyword>
<dbReference type="InterPro" id="IPR001296">
    <property type="entry name" value="Glyco_trans_1"/>
</dbReference>
<reference evidence="3 4" key="1">
    <citation type="journal article" date="2014" name="World J. Microbiol. Biotechnol.">
        <title>Biodiversity and physiological characteristics of Antarctic and Arctic lichens-associated bacteria.</title>
        <authorList>
            <person name="Lee Y.M."/>
            <person name="Kim E.H."/>
            <person name="Lee H.K."/>
            <person name="Hong S.G."/>
        </authorList>
    </citation>
    <scope>NUCLEOTIDE SEQUENCE [LARGE SCALE GENOMIC DNA]</scope>
    <source>
        <strain evidence="3 4">PAMC 26569</strain>
    </source>
</reference>
<evidence type="ECO:0000313" key="4">
    <source>
        <dbReference type="Proteomes" id="UP000500767"/>
    </source>
</evidence>
<accession>A0A6M8HRL7</accession>
<organism evidence="3 4">
    <name type="scientific">Lichenicola cladoniae</name>
    <dbReference type="NCBI Taxonomy" id="1484109"/>
    <lineage>
        <taxon>Bacteria</taxon>
        <taxon>Pseudomonadati</taxon>
        <taxon>Pseudomonadota</taxon>
        <taxon>Alphaproteobacteria</taxon>
        <taxon>Acetobacterales</taxon>
        <taxon>Acetobacteraceae</taxon>
        <taxon>Lichenicola</taxon>
    </lineage>
</organism>
<dbReference type="KEGG" id="lck:HN018_13620"/>
<gene>
    <name evidence="3" type="ORF">HN018_13620</name>
</gene>
<dbReference type="PANTHER" id="PTHR45947">
    <property type="entry name" value="SULFOQUINOVOSYL TRANSFERASE SQD2"/>
    <property type="match status" value="1"/>
</dbReference>
<dbReference type="Pfam" id="PF13439">
    <property type="entry name" value="Glyco_transf_4"/>
    <property type="match status" value="1"/>
</dbReference>
<feature type="domain" description="Glycosyl transferase family 1" evidence="1">
    <location>
        <begin position="274"/>
        <end position="435"/>
    </location>
</feature>
<keyword evidence="4" id="KW-1185">Reference proteome</keyword>
<dbReference type="InterPro" id="IPR028098">
    <property type="entry name" value="Glyco_trans_4-like_N"/>
</dbReference>
<dbReference type="Proteomes" id="UP000500767">
    <property type="component" value="Chromosome"/>
</dbReference>
<dbReference type="GO" id="GO:0016757">
    <property type="term" value="F:glycosyltransferase activity"/>
    <property type="evidence" value="ECO:0007669"/>
    <property type="project" value="InterPro"/>
</dbReference>
<dbReference type="InterPro" id="IPR050194">
    <property type="entry name" value="Glycosyltransferase_grp1"/>
</dbReference>
<dbReference type="SUPFAM" id="SSF53756">
    <property type="entry name" value="UDP-Glycosyltransferase/glycogen phosphorylase"/>
    <property type="match status" value="1"/>
</dbReference>
<proteinExistence type="predicted"/>
<feature type="domain" description="Glycosyltransferase subfamily 4-like N-terminal" evidence="2">
    <location>
        <begin position="147"/>
        <end position="265"/>
    </location>
</feature>
<evidence type="ECO:0000313" key="3">
    <source>
        <dbReference type="EMBL" id="QKE90940.1"/>
    </source>
</evidence>
<dbReference type="Pfam" id="PF00534">
    <property type="entry name" value="Glycos_transf_1"/>
    <property type="match status" value="1"/>
</dbReference>
<sequence length="464" mass="49990">MPEFRSRCRTGPLRLCARQCRIDPRGHYRRTGKPGADRRRIVLLGGSRGADSRTTGLPGYKALTVPPSDGPRVATDAGAARSVVAIYRTEVLPLSETFVRDQALALRRWQPILVGERQINALPLSGLAVSTCHSGPATVAQRVASLAWRRLDRPSPSMVALVRRAAPKLIHAHFGFDGVEAWPIAQRLGLPLLVTLHGSDITTTMEWFTSGRAGRRWAAYPSRLARLAKERRVSFVAISENIRRAALDAGLPSERIFVERIGVNTGGFAPGGLPIAKRQPMILFLGRLVEKKGCSFLIESFKTLRRQIPGCQLVVAGDGPLRADLEAQAAGLDGVRFAGSVSHDEVRALMQQARVFCLPSITAESGDAEGLPLVILEAQASGVPVVTSARGGAEEGIRDGETGLAFPERDVAAMTQYLSDVLTDDVLATRMSEAAPGFIAAEHDLLKCTARLERVYDLASGTAS</sequence>
<dbReference type="Gene3D" id="3.40.50.2000">
    <property type="entry name" value="Glycogen Phosphorylase B"/>
    <property type="match status" value="2"/>
</dbReference>
<name>A0A6M8HRL7_9PROT</name>
<dbReference type="PANTHER" id="PTHR45947:SF14">
    <property type="entry name" value="SLL1723 PROTEIN"/>
    <property type="match status" value="1"/>
</dbReference>
<dbReference type="EMBL" id="CP053708">
    <property type="protein sequence ID" value="QKE90940.1"/>
    <property type="molecule type" value="Genomic_DNA"/>
</dbReference>
<evidence type="ECO:0000259" key="2">
    <source>
        <dbReference type="Pfam" id="PF13439"/>
    </source>
</evidence>